<accession>A0ACB6FGP7</accession>
<dbReference type="Proteomes" id="UP000293547">
    <property type="component" value="Unassembled WGS sequence"/>
</dbReference>
<gene>
    <name evidence="1" type="ORF">AG0111_0g8405</name>
</gene>
<evidence type="ECO:0000313" key="2">
    <source>
        <dbReference type="Proteomes" id="UP000293547"/>
    </source>
</evidence>
<sequence>MPAQIQRRRSNLLKTWHIATLAPGFDASRLDFPIRVTTNDSRDKIRVSSQEELDTLLARYRDNEFQTSSTLASSAQRSDSVVGSLRLNPQLYRTDIGSISIISSSSSSASSETSASEEYDTPLSEHFVNGEIVCTGGLTLEARDLTQIENEARDLVLSRGRSVSMAVRRRKKKKKKTTGVQKVKKFVSNFFKHLGSLRYGA</sequence>
<dbReference type="EMBL" id="PDWZ02000008">
    <property type="protein sequence ID" value="KAB2103619.1"/>
    <property type="molecule type" value="Genomic_DNA"/>
</dbReference>
<proteinExistence type="predicted"/>
<keyword evidence="2" id="KW-1185">Reference proteome</keyword>
<name>A0ACB6FGP7_9PLEO</name>
<protein>
    <submittedName>
        <fullName evidence="1">Uncharacterized protein</fullName>
    </submittedName>
</protein>
<reference evidence="1 2" key="1">
    <citation type="journal article" date="2019" name="bioRxiv">
        <title>Genomics, evolutionary history and diagnostics of the Alternaria alternata species group including apple and Asian pear pathotypes.</title>
        <authorList>
            <person name="Armitage A.D."/>
            <person name="Cockerton H.M."/>
            <person name="Sreenivasaprasad S."/>
            <person name="Woodhall J.W."/>
            <person name="Lane C.R."/>
            <person name="Harrison R.J."/>
            <person name="Clarkson J.P."/>
        </authorList>
    </citation>
    <scope>NUCLEOTIDE SEQUENCE [LARGE SCALE GENOMIC DNA]</scope>
    <source>
        <strain evidence="1 2">FERA 650</strain>
    </source>
</reference>
<organism evidence="1 2">
    <name type="scientific">Alternaria gaisen</name>
    <dbReference type="NCBI Taxonomy" id="167740"/>
    <lineage>
        <taxon>Eukaryota</taxon>
        <taxon>Fungi</taxon>
        <taxon>Dikarya</taxon>
        <taxon>Ascomycota</taxon>
        <taxon>Pezizomycotina</taxon>
        <taxon>Dothideomycetes</taxon>
        <taxon>Pleosporomycetidae</taxon>
        <taxon>Pleosporales</taxon>
        <taxon>Pleosporineae</taxon>
        <taxon>Pleosporaceae</taxon>
        <taxon>Alternaria</taxon>
        <taxon>Alternaria sect. Alternaria</taxon>
    </lineage>
</organism>
<comment type="caution">
    <text evidence="1">The sequence shown here is derived from an EMBL/GenBank/DDBJ whole genome shotgun (WGS) entry which is preliminary data.</text>
</comment>
<evidence type="ECO:0000313" key="1">
    <source>
        <dbReference type="EMBL" id="KAB2103619.1"/>
    </source>
</evidence>